<dbReference type="Proteomes" id="UP000217209">
    <property type="component" value="Chromosome"/>
</dbReference>
<keyword evidence="1" id="KW-0472">Membrane</keyword>
<dbReference type="AlphaFoldDB" id="A0A1Q2HZC1"/>
<name>A0A1Q2HZC1_9CORY</name>
<accession>A0A1Q2HZC1</accession>
<reference evidence="2 3" key="1">
    <citation type="submission" date="2016-12" db="EMBL/GenBank/DDBJ databases">
        <authorList>
            <person name="Song W.-J."/>
            <person name="Kurnit D.M."/>
        </authorList>
    </citation>
    <scope>NUCLEOTIDE SEQUENCE [LARGE SCALE GENOMIC DNA]</scope>
    <source>
        <strain evidence="2 3">DSM 30827</strain>
    </source>
</reference>
<proteinExistence type="predicted"/>
<dbReference type="OrthoDB" id="428263at2"/>
<dbReference type="EMBL" id="CP019688">
    <property type="protein sequence ID" value="AQQ16192.1"/>
    <property type="molecule type" value="Genomic_DNA"/>
</dbReference>
<organism evidence="2 3">
    <name type="scientific">Corynebacterium glaucum</name>
    <dbReference type="NCBI Taxonomy" id="187491"/>
    <lineage>
        <taxon>Bacteria</taxon>
        <taxon>Bacillati</taxon>
        <taxon>Actinomycetota</taxon>
        <taxon>Actinomycetes</taxon>
        <taxon>Mycobacteriales</taxon>
        <taxon>Corynebacteriaceae</taxon>
        <taxon>Corynebacterium</taxon>
    </lineage>
</organism>
<keyword evidence="1" id="KW-0812">Transmembrane</keyword>
<gene>
    <name evidence="2" type="ORF">CGLAU_11300</name>
</gene>
<feature type="transmembrane region" description="Helical" evidence="1">
    <location>
        <begin position="6"/>
        <end position="28"/>
    </location>
</feature>
<dbReference type="Pfam" id="PF08592">
    <property type="entry name" value="Anthrone_oxy"/>
    <property type="match status" value="1"/>
</dbReference>
<protein>
    <recommendedName>
        <fullName evidence="4">DUF1772 domain-containing protein</fullName>
    </recommendedName>
</protein>
<dbReference type="KEGG" id="cgv:CGLAU_11300"/>
<evidence type="ECO:0008006" key="4">
    <source>
        <dbReference type="Google" id="ProtNLM"/>
    </source>
</evidence>
<dbReference type="RefSeq" id="WP_095660780.1">
    <property type="nucleotide sequence ID" value="NZ_CP019688.1"/>
</dbReference>
<evidence type="ECO:0000313" key="3">
    <source>
        <dbReference type="Proteomes" id="UP000217209"/>
    </source>
</evidence>
<evidence type="ECO:0000256" key="1">
    <source>
        <dbReference type="SAM" id="Phobius"/>
    </source>
</evidence>
<dbReference type="InterPro" id="IPR013901">
    <property type="entry name" value="Anthrone_oxy"/>
</dbReference>
<feature type="transmembrane region" description="Helical" evidence="1">
    <location>
        <begin position="84"/>
        <end position="104"/>
    </location>
</feature>
<sequence length="156" mass="16399">MNLPVVTGAVALCATVTGGLLSGLYFAFDVSTRKSFAYLPDDQYVEVFAGINQAILNPRFLSVFALAPLASVLLAILVPTRWTLLAATASLVALGITVAGNVPLNNYLDNALRSQVAVSEIRANFESRWNSLNAARCLAQTVAVGATLLSALNTKG</sequence>
<keyword evidence="3" id="KW-1185">Reference proteome</keyword>
<feature type="transmembrane region" description="Helical" evidence="1">
    <location>
        <begin position="60"/>
        <end position="78"/>
    </location>
</feature>
<keyword evidence="1" id="KW-1133">Transmembrane helix</keyword>
<evidence type="ECO:0000313" key="2">
    <source>
        <dbReference type="EMBL" id="AQQ16192.1"/>
    </source>
</evidence>